<dbReference type="OrthoDB" id="89044at2"/>
<keyword evidence="2" id="KW-1185">Reference proteome</keyword>
<dbReference type="Gene3D" id="3.40.1440.10">
    <property type="entry name" value="GIY-YIG endonuclease"/>
    <property type="match status" value="1"/>
</dbReference>
<sequence>MSVTLAHVLAGVGAELAPPVSLDDIHVIRHSFRPNDEAALRGPEDLTDERVAAYTREQDISSRRFPADPPRLWVILIADGKNRSRLWGTFENHGELVHERTEACRYFDLRPVEFLAPLKDRLVIDWDNPRSWHRSASSESAARMQVVEIADRDKVPFPGFDGVLLTHHQLQEMVIDPRYTDWRAALAEVQGIYLITDSSNGKQYVGKADGSERILGRWTSYARDGHGGNVALRELAYESVGEAKRVKTDHARHFVFSLLRVFGPSTPSSEVNTAESHYKAALMTRKFGLNRN</sequence>
<evidence type="ECO:0008006" key="3">
    <source>
        <dbReference type="Google" id="ProtNLM"/>
    </source>
</evidence>
<dbReference type="AlphaFoldDB" id="A0A4Y3NNW0"/>
<dbReference type="RefSeq" id="WP_141286002.1">
    <property type="nucleotide sequence ID" value="NZ_BAAAWK010000001.1"/>
</dbReference>
<dbReference type="Proteomes" id="UP000317715">
    <property type="component" value="Unassembled WGS sequence"/>
</dbReference>
<evidence type="ECO:0000313" key="1">
    <source>
        <dbReference type="EMBL" id="GEB20866.1"/>
    </source>
</evidence>
<comment type="caution">
    <text evidence="1">The sequence shown here is derived from an EMBL/GenBank/DDBJ whole genome shotgun (WGS) entry which is preliminary data.</text>
</comment>
<name>A0A4Y3NNW0_PAEAU</name>
<reference evidence="1 2" key="1">
    <citation type="submission" date="2019-06" db="EMBL/GenBank/DDBJ databases">
        <title>Whole genome shotgun sequence of Paenarthrobacter aurescens NBRC 12136.</title>
        <authorList>
            <person name="Hosoyama A."/>
            <person name="Uohara A."/>
            <person name="Ohji S."/>
            <person name="Ichikawa N."/>
        </authorList>
    </citation>
    <scope>NUCLEOTIDE SEQUENCE [LARGE SCALE GENOMIC DNA]</scope>
    <source>
        <strain evidence="1 2">NBRC 12136</strain>
    </source>
</reference>
<gene>
    <name evidence="1" type="ORF">AAU01_36210</name>
</gene>
<protein>
    <recommendedName>
        <fullName evidence="3">GIY-YIG domain-containing protein</fullName>
    </recommendedName>
</protein>
<dbReference type="InterPro" id="IPR035901">
    <property type="entry name" value="GIY-YIG_endonuc_sf"/>
</dbReference>
<organism evidence="1 2">
    <name type="scientific">Paenarthrobacter aurescens</name>
    <name type="common">Arthrobacter aurescens</name>
    <dbReference type="NCBI Taxonomy" id="43663"/>
    <lineage>
        <taxon>Bacteria</taxon>
        <taxon>Bacillati</taxon>
        <taxon>Actinomycetota</taxon>
        <taxon>Actinomycetes</taxon>
        <taxon>Micrococcales</taxon>
        <taxon>Micrococcaceae</taxon>
        <taxon>Paenarthrobacter</taxon>
    </lineage>
</organism>
<dbReference type="GeneID" id="97302660"/>
<dbReference type="EMBL" id="BJMD01000028">
    <property type="protein sequence ID" value="GEB20866.1"/>
    <property type="molecule type" value="Genomic_DNA"/>
</dbReference>
<dbReference type="CDD" id="cd10446">
    <property type="entry name" value="GIY-YIG_unchar_1"/>
    <property type="match status" value="1"/>
</dbReference>
<proteinExistence type="predicted"/>
<dbReference type="SUPFAM" id="SSF82771">
    <property type="entry name" value="GIY-YIG endonuclease"/>
    <property type="match status" value="1"/>
</dbReference>
<evidence type="ECO:0000313" key="2">
    <source>
        <dbReference type="Proteomes" id="UP000317715"/>
    </source>
</evidence>
<accession>A0A4Y3NNW0</accession>